<evidence type="ECO:0000259" key="4">
    <source>
        <dbReference type="Pfam" id="PF00561"/>
    </source>
</evidence>
<dbReference type="Pfam" id="PF00561">
    <property type="entry name" value="Abhydrolase_1"/>
    <property type="match status" value="1"/>
</dbReference>
<accession>A0ABZ2XC23</accession>
<keyword evidence="7" id="KW-1185">Reference proteome</keyword>
<organism evidence="6 7">
    <name type="scientific">Fusarium acuminatum</name>
    <dbReference type="NCBI Taxonomy" id="5515"/>
    <lineage>
        <taxon>Eukaryota</taxon>
        <taxon>Fungi</taxon>
        <taxon>Dikarya</taxon>
        <taxon>Ascomycota</taxon>
        <taxon>Pezizomycotina</taxon>
        <taxon>Sordariomycetes</taxon>
        <taxon>Hypocreomycetidae</taxon>
        <taxon>Hypocreales</taxon>
        <taxon>Nectriaceae</taxon>
        <taxon>Fusarium</taxon>
        <taxon>Fusarium tricinctum species complex</taxon>
    </lineage>
</organism>
<dbReference type="Pfam" id="PF08386">
    <property type="entry name" value="Abhydrolase_4"/>
    <property type="match status" value="1"/>
</dbReference>
<dbReference type="InterPro" id="IPR051601">
    <property type="entry name" value="Serine_prot/Carboxylest_S33"/>
</dbReference>
<keyword evidence="2" id="KW-0378">Hydrolase</keyword>
<dbReference type="EMBL" id="CP151267">
    <property type="protein sequence ID" value="WZH50330.1"/>
    <property type="molecule type" value="Genomic_DNA"/>
</dbReference>
<evidence type="ECO:0000313" key="6">
    <source>
        <dbReference type="EMBL" id="WZH50330.1"/>
    </source>
</evidence>
<evidence type="ECO:0000256" key="3">
    <source>
        <dbReference type="SAM" id="SignalP"/>
    </source>
</evidence>
<evidence type="ECO:0000259" key="5">
    <source>
        <dbReference type="Pfam" id="PF08386"/>
    </source>
</evidence>
<proteinExistence type="inferred from homology"/>
<evidence type="ECO:0000313" key="7">
    <source>
        <dbReference type="Proteomes" id="UP001489902"/>
    </source>
</evidence>
<dbReference type="InterPro" id="IPR013595">
    <property type="entry name" value="Pept_S33_TAP-like_C"/>
</dbReference>
<dbReference type="InterPro" id="IPR000073">
    <property type="entry name" value="AB_hydrolase_1"/>
</dbReference>
<comment type="similarity">
    <text evidence="1">Belongs to the peptidase S33 family.</text>
</comment>
<reference evidence="6 7" key="1">
    <citation type="submission" date="2024-04" db="EMBL/GenBank/DDBJ databases">
        <title>Complete genome sequence of Fusarium acuminatum.</title>
        <authorList>
            <person name="Lan B."/>
        </authorList>
    </citation>
    <scope>NUCLEOTIDE SEQUENCE [LARGE SCALE GENOMIC DNA]</scope>
    <source>
        <strain evidence="6">1A</strain>
    </source>
</reference>
<dbReference type="PANTHER" id="PTHR43248">
    <property type="entry name" value="2-SUCCINYL-6-HYDROXY-2,4-CYCLOHEXADIENE-1-CARBOXYLATE SYNTHASE"/>
    <property type="match status" value="1"/>
</dbReference>
<dbReference type="InterPro" id="IPR029058">
    <property type="entry name" value="AB_hydrolase_fold"/>
</dbReference>
<dbReference type="Proteomes" id="UP001489902">
    <property type="component" value="Chromosome 8"/>
</dbReference>
<evidence type="ECO:0000256" key="1">
    <source>
        <dbReference type="ARBA" id="ARBA00010088"/>
    </source>
</evidence>
<keyword evidence="3" id="KW-0732">Signal</keyword>
<name>A0ABZ2XC23_9HYPO</name>
<feature type="chain" id="PRO_5046096094" evidence="3">
    <location>
        <begin position="20"/>
        <end position="510"/>
    </location>
</feature>
<dbReference type="Gene3D" id="3.40.50.1820">
    <property type="entry name" value="alpha/beta hydrolase"/>
    <property type="match status" value="1"/>
</dbReference>
<feature type="domain" description="AB hydrolase-1" evidence="4">
    <location>
        <begin position="173"/>
        <end position="266"/>
    </location>
</feature>
<sequence>MHYQKLFLSQLLLTGLGQSKPLETNHETRQDSKIEWKDCELGLGEVVPFQCGSLTVPLDYTNESNDATLNLDLQKVAALNQPSKGSILLNFGGPGSSGKPDLAASATILQAGTNTTLGFSCFATQEERQITSLTNPVILGNSSNVALGKIWAETEVFDSTCYALQNQTGNFIGTAFTARDFMSVVDALGEDGMLRYWGISYGTLLGSTLAAMFPDRIDRMVIDGVVNPYEYYANDEVELFDSTDDVFKGFCSGCVNNPENCTLGVGSTAEELEDYIYSFLETIKYNPVVVPTGAGMSFVDYTSIKSVLFKSLDAPSQWPDIAAILGALISGDFETIGEYFSKTASGGSGMDAEAQFGIKCSDSTQGATNITEVLPIIEARHEASRFGDAADHVIMRCARWPMPAKERYEGDFNIKTKFPVLVIGNTYDSVTPLASAKNVSAGFDGSVLLQQNSYGHTSLVQASECTAKIIMAYYANGTLPEANTVCETDAKMFSGDRGWEGVLQKLANGE</sequence>
<protein>
    <submittedName>
        <fullName evidence="6">TAP-like protein-domain-containing protein</fullName>
    </submittedName>
</protein>
<gene>
    <name evidence="6" type="ORF">QYS62_011574</name>
</gene>
<evidence type="ECO:0000256" key="2">
    <source>
        <dbReference type="ARBA" id="ARBA00022801"/>
    </source>
</evidence>
<feature type="domain" description="Peptidase S33 tripeptidyl aminopeptidase-like C-terminal" evidence="5">
    <location>
        <begin position="386"/>
        <end position="486"/>
    </location>
</feature>
<dbReference type="SUPFAM" id="SSF53474">
    <property type="entry name" value="alpha/beta-Hydrolases"/>
    <property type="match status" value="1"/>
</dbReference>
<feature type="signal peptide" evidence="3">
    <location>
        <begin position="1"/>
        <end position="19"/>
    </location>
</feature>
<dbReference type="PANTHER" id="PTHR43248:SF25">
    <property type="entry name" value="AB HYDROLASE-1 DOMAIN-CONTAINING PROTEIN-RELATED"/>
    <property type="match status" value="1"/>
</dbReference>